<dbReference type="InterPro" id="IPR019734">
    <property type="entry name" value="TPR_rpt"/>
</dbReference>
<dbReference type="InterPro" id="IPR057574">
    <property type="entry name" value="nSTAND_NTPase5_dom"/>
</dbReference>
<gene>
    <name evidence="6" type="ORF">AAEJ74_00765</name>
</gene>
<sequence>MPNVGYGPKLKKRAKRLLEALLDYAKQEIKINETIGKKLKVTPSKDGLELFVVGTLALLAELTNADRHPGSLTSDEIETAIAYLENFLEILKRGTQRGSPEWKLTITLWHSDKEKNLKAFEKECREKNAQKKPQAGQDPWVKVRKFVPPEFDLLDDKFFKARGRGDSPILRLPSATWSLITQGNYIERDRQEDLLTQAEDLAEYDGISLLLIRGEPGAGKTALMRWLAYHLSNQESIVLQKNPRREELYWLESLWEFSEQNHYQHFYLIADDLFRDETILEELERNEFQFPLTFIGTTRLNEDQQERLRPGGYPIKSLDLELYPSEKERVLQGVCQQDPEAKARLEQMAQAERDRLMASPSMLVLMLQLSEGKEFDLIIADVIKRLPSEADYPVYQVFGVICSFYQYGRIIIPPEILPLCLPDYSSKAVRHVVDIAIETELKGLLVNVTSYGFDGLGTIHELIAQTAINIKYSRRPGENLPYSPSLLEDYLRATFPRLDPTQETQQRWTYHGLRLLAVNGVQHLVRQILNDYPDVIQDLQQKTSFTGWLTWAKMYEALGLLDESTRCFNAVISTEPQTPHERCHWLSLINRLGTNQQKQEAIAQTTTWLQHHSEDCHVRAAYLAMIGQFGTFQQKQEAIAQTATWLQHHSEDYHVRRKYLAMIGQFGTFQQKQEAIAQTATWLQHHSEDYHVHRQYLALIRQCGTSQQRQEAIAQTTTWLQHHSEDYDVRVAYLALIERYGTSQQKQEAIAQTTTWLQHHSEDCHVRAAYLALIGQCGTSQQKQEAIAQTITWLQHHSEDYHVRRKYLALIGEYGTSQQRQEAIAQTTTWLQHHSEDKEVRIQYLALIGQHGTSQQKQAAIAQTTTWLQHHSEDTSVRTKYLALIERYGTSQQKQEAIAQTTTWLQHHSEDCHVRAAYLALIGQCGTSQQKQEAIAQTITWLQHHSEDYHVRRKYLALIGEYGTSQQRQEAIAQTTTWLQHHSEDTSVRTKYLALIGQHGTSQQKQAAIAQTTTWLQHHSEDNEVRTKYLALIGEYGTSQQKQAAIAQTTTWLQQHSEDNEVRTQYLALIGECGTSQQKQEAIAQTTTWLQQHSENTVVRTQYLALIGEYGTSQQKQEAIAQTTTWLQQYESNYGANFPKRRRRKKSKLPPQTAPQKNPHPRTGGVRTIYLVLVGKAGKDIIDVEPIIMQQWQWFSQQPRVEQSLWDAFLPLLYYHAQIKPNFVSLIPSAVNLALKQYPKNQSIISSVFGYFRDYLDQETCYRLAEVISEYRFIKEISFWRHFIYAANFFRDEGDLNKAEAIYRRVLNTAESWLNQHKGDSKSLQKTYLFASLNYAYLLLLHQPADPYRAIDYLEPVLEDNPKHSMAYYYMALCYQAKGEKFYPQAIQHFKKALKFDREKVGYFWYPFGCFYRDAMENQAEACQCFQNSLKQKINLPACIDLADLELEAGNWETAEDLLEQGLALVPLTRPEKEYREKLQPRIEAIQESIHSHRHHL</sequence>
<dbReference type="Gene3D" id="1.25.40.10">
    <property type="entry name" value="Tetratricopeptide repeat domain"/>
    <property type="match status" value="1"/>
</dbReference>
<evidence type="ECO:0000259" key="5">
    <source>
        <dbReference type="Pfam" id="PF25199"/>
    </source>
</evidence>
<evidence type="ECO:0000259" key="4">
    <source>
        <dbReference type="Pfam" id="PF19959"/>
    </source>
</evidence>
<evidence type="ECO:0000256" key="3">
    <source>
        <dbReference type="SAM" id="MobiDB-lite"/>
    </source>
</evidence>
<accession>A0ABU9EEA3</accession>
<keyword evidence="1" id="KW-0042">Antenna complex</keyword>
<proteinExistence type="predicted"/>
<dbReference type="SUPFAM" id="SSF48371">
    <property type="entry name" value="ARM repeat"/>
    <property type="match status" value="1"/>
</dbReference>
<dbReference type="SUPFAM" id="SSF52540">
    <property type="entry name" value="P-loop containing nucleoside triphosphate hydrolases"/>
    <property type="match status" value="1"/>
</dbReference>
<dbReference type="RefSeq" id="WP_368662768.1">
    <property type="nucleotide sequence ID" value="NZ_JBBWYZ010000001.1"/>
</dbReference>
<dbReference type="EMBL" id="JBBWYZ010000001">
    <property type="protein sequence ID" value="MEK9510273.1"/>
    <property type="molecule type" value="Genomic_DNA"/>
</dbReference>
<feature type="domain" description="Novel STAND NTPase 5" evidence="5">
    <location>
        <begin position="175"/>
        <end position="302"/>
    </location>
</feature>
<evidence type="ECO:0000256" key="1">
    <source>
        <dbReference type="ARBA" id="ARBA00022549"/>
    </source>
</evidence>
<dbReference type="SMART" id="SM00028">
    <property type="entry name" value="TPR"/>
    <property type="match status" value="4"/>
</dbReference>
<evidence type="ECO:0008006" key="8">
    <source>
        <dbReference type="Google" id="ProtNLM"/>
    </source>
</evidence>
<dbReference type="InterPro" id="IPR011990">
    <property type="entry name" value="TPR-like_helical_dom_sf"/>
</dbReference>
<keyword evidence="2" id="KW-0605">Phycobilisome</keyword>
<feature type="compositionally biased region" description="Basic residues" evidence="3">
    <location>
        <begin position="1139"/>
        <end position="1148"/>
    </location>
</feature>
<feature type="domain" description="Effector-associated" evidence="4">
    <location>
        <begin position="7"/>
        <end position="123"/>
    </location>
</feature>
<dbReference type="InterPro" id="IPR027417">
    <property type="entry name" value="P-loop_NTPase"/>
</dbReference>
<organism evidence="6 7">
    <name type="scientific">Limnospira fusiformis PMC 851.14</name>
    <dbReference type="NCBI Taxonomy" id="2219512"/>
    <lineage>
        <taxon>Bacteria</taxon>
        <taxon>Bacillati</taxon>
        <taxon>Cyanobacteriota</taxon>
        <taxon>Cyanophyceae</taxon>
        <taxon>Oscillatoriophycideae</taxon>
        <taxon>Oscillatoriales</taxon>
        <taxon>Sirenicapillariaceae</taxon>
        <taxon>Limnospira</taxon>
    </lineage>
</organism>
<protein>
    <recommendedName>
        <fullName evidence="8">Tetratricopeptide repeat protein</fullName>
    </recommendedName>
</protein>
<dbReference type="InterPro" id="IPR011989">
    <property type="entry name" value="ARM-like"/>
</dbReference>
<feature type="region of interest" description="Disordered" evidence="3">
    <location>
        <begin position="1137"/>
        <end position="1163"/>
    </location>
</feature>
<reference evidence="6 7" key="1">
    <citation type="journal article" date="2024" name="Front. Microbiol.">
        <title>Transcriptomic insights into the dominance of two phototrophs throughout the water column of a tropical hypersaline-alkaline crater lake (Dziani Dzaha, Mayotte).</title>
        <authorList>
            <person name="Duperron S."/>
            <person name="Halary S."/>
            <person name="Bouly J.-P."/>
            <person name="Roussel T."/>
            <person name="Hugoni M."/>
            <person name="Bruto M."/>
            <person name="Oger P."/>
            <person name="Duval C."/>
            <person name="Woo A."/>
            <person name="Jezequiel D."/>
            <person name="Ader M."/>
            <person name="Leboulanger C."/>
            <person name="Agogue H."/>
            <person name="Grossi V."/>
            <person name="Trousselier M."/>
            <person name="Bernard C."/>
        </authorList>
    </citation>
    <scope>NUCLEOTIDE SEQUENCE [LARGE SCALE GENOMIC DNA]</scope>
    <source>
        <strain evidence="6 7">PMC 851.14</strain>
    </source>
</reference>
<dbReference type="Gene3D" id="1.25.10.10">
    <property type="entry name" value="Leucine-rich Repeat Variant"/>
    <property type="match status" value="2"/>
</dbReference>
<name>A0ABU9EEA3_LIMFS</name>
<evidence type="ECO:0000256" key="2">
    <source>
        <dbReference type="ARBA" id="ARBA00022738"/>
    </source>
</evidence>
<dbReference type="Pfam" id="PF19959">
    <property type="entry name" value="EAD4"/>
    <property type="match status" value="1"/>
</dbReference>
<dbReference type="Pfam" id="PF25199">
    <property type="entry name" value="nSTAND_NTPase5"/>
    <property type="match status" value="1"/>
</dbReference>
<evidence type="ECO:0000313" key="7">
    <source>
        <dbReference type="Proteomes" id="UP001387447"/>
    </source>
</evidence>
<dbReference type="SUPFAM" id="SSF48452">
    <property type="entry name" value="TPR-like"/>
    <property type="match status" value="1"/>
</dbReference>
<dbReference type="Proteomes" id="UP001387447">
    <property type="component" value="Unassembled WGS sequence"/>
</dbReference>
<dbReference type="Gene3D" id="3.40.50.300">
    <property type="entry name" value="P-loop containing nucleotide triphosphate hydrolases"/>
    <property type="match status" value="1"/>
</dbReference>
<keyword evidence="7" id="KW-1185">Reference proteome</keyword>
<comment type="caution">
    <text evidence="6">The sequence shown here is derived from an EMBL/GenBank/DDBJ whole genome shotgun (WGS) entry which is preliminary data.</text>
</comment>
<dbReference type="InterPro" id="IPR045434">
    <property type="entry name" value="EAD4"/>
</dbReference>
<dbReference type="InterPro" id="IPR016024">
    <property type="entry name" value="ARM-type_fold"/>
</dbReference>
<evidence type="ECO:0000313" key="6">
    <source>
        <dbReference type="EMBL" id="MEK9510273.1"/>
    </source>
</evidence>